<dbReference type="PROSITE" id="PS50053">
    <property type="entry name" value="UBIQUITIN_2"/>
    <property type="match status" value="1"/>
</dbReference>
<sequence>MSEDGFSDPHDEPSMDLFIETLTGTTFEMRVYPSDTILDIKKKIQRVEGIPIHHQNLLFRMEIVDDYKRLCDIGLVSGSTLKLVLAMRGGPISTRRLSTCDHHLILKDLKDLIEHTREQLGSKLSAGAKVSVLVFKDGDIINLIRVIENDDGSYHSLNDKSTSPKTESQENRPLGVYNKLQENNAMLSKITELRKKMSDVSLKRHFKNSKPMEVEENASVGCIGEKPLKVNEEDFEESKEKLPADAGLRYRLLHQFRKDAESLLKLHESQFDEEETDDSDDLDETLQVCEDSIALKEKHRGKNSFYNILFQDPSLRPEKPIKSSRPKSDGEPSITTTFSKAARERSNCSGEMKLNEKHTELQNGFPGIVKAKSHKHQQSDDKVINGSVLSPLYNLYSGSRSHKYESKITLPDITCDVELSPPTSAASIAESIAIIDDDTESEDKEVLSPIGVPFAGTMSMSKVSAHNSVRLTPLLLQNSSDRPKSNPDAVNLEENAQEICDIFSGSEATENFSTKKLGLLKRWQSVDCSSEEMCSSSSAANAINIKENSDSSDFVIDRNCYVPSLFSTSPSSSPKNDRISDLYFGNTLNSEKISRSPLYRRYSQIASSSSEIGANDTASKFNDNHRGKLHSLSSTWGPLNIESRPKHNNETNNNCDNLLNIQPLTGTLYNILSSRSSIGEHSLLENRMELNPLRIRSDEESKVLAGELKNLCSVSIEGDRKTINKIEVDATKLENLPAIIDKKRMRCGECNKRLNITNMYHCRCGGIFCGQHRYSEVHRCNYDYKTEGRKLIEQQNPVIVADKLNKL</sequence>
<dbReference type="Pfam" id="PF00240">
    <property type="entry name" value="ubiquitin"/>
    <property type="match status" value="1"/>
</dbReference>
<accession>A0AAN7ZJB8</accession>
<dbReference type="GO" id="GO:0008270">
    <property type="term" value="F:zinc ion binding"/>
    <property type="evidence" value="ECO:0007669"/>
    <property type="project" value="UniProtKB-KW"/>
</dbReference>
<proteinExistence type="predicted"/>
<evidence type="ECO:0000256" key="5">
    <source>
        <dbReference type="SAM" id="MobiDB-lite"/>
    </source>
</evidence>
<keyword evidence="2 4" id="KW-0863">Zinc-finger</keyword>
<gene>
    <name evidence="8" type="ORF">RI129_009910</name>
</gene>
<dbReference type="InterPro" id="IPR053061">
    <property type="entry name" value="AN1-type_zinc_finger"/>
</dbReference>
<dbReference type="SUPFAM" id="SSF54236">
    <property type="entry name" value="Ubiquitin-like"/>
    <property type="match status" value="1"/>
</dbReference>
<dbReference type="EMBL" id="JAVRBK010000007">
    <property type="protein sequence ID" value="KAK5641363.1"/>
    <property type="molecule type" value="Genomic_DNA"/>
</dbReference>
<dbReference type="InterPro" id="IPR035896">
    <property type="entry name" value="AN1-like_Znf"/>
</dbReference>
<keyword evidence="3" id="KW-0862">Zinc</keyword>
<dbReference type="PANTHER" id="PTHR46728">
    <property type="entry name" value="AN1-TYPE ZINC FINGER PROTEIN 4"/>
    <property type="match status" value="1"/>
</dbReference>
<dbReference type="Proteomes" id="UP001329430">
    <property type="component" value="Chromosome 7"/>
</dbReference>
<dbReference type="PANTHER" id="PTHR46728:SF1">
    <property type="entry name" value="AN1-TYPE ZINC FINGER PROTEIN 4"/>
    <property type="match status" value="1"/>
</dbReference>
<dbReference type="PRINTS" id="PR00348">
    <property type="entry name" value="UBIQUITIN"/>
</dbReference>
<dbReference type="InterPro" id="IPR029071">
    <property type="entry name" value="Ubiquitin-like_domsf"/>
</dbReference>
<feature type="domain" description="AN1-type" evidence="7">
    <location>
        <begin position="741"/>
        <end position="788"/>
    </location>
</feature>
<evidence type="ECO:0000256" key="3">
    <source>
        <dbReference type="ARBA" id="ARBA00022833"/>
    </source>
</evidence>
<keyword evidence="1" id="KW-0479">Metal-binding</keyword>
<dbReference type="InterPro" id="IPR000626">
    <property type="entry name" value="Ubiquitin-like_dom"/>
</dbReference>
<dbReference type="InterPro" id="IPR000058">
    <property type="entry name" value="Znf_AN1"/>
</dbReference>
<reference evidence="8 9" key="1">
    <citation type="journal article" date="2024" name="Insects">
        <title>An Improved Chromosome-Level Genome Assembly of the Firefly Pyrocoelia pectoralis.</title>
        <authorList>
            <person name="Fu X."/>
            <person name="Meyer-Rochow V.B."/>
            <person name="Ballantyne L."/>
            <person name="Zhu X."/>
        </authorList>
    </citation>
    <scope>NUCLEOTIDE SEQUENCE [LARGE SCALE GENOMIC DNA]</scope>
    <source>
        <strain evidence="8">XCY_ONT2</strain>
    </source>
</reference>
<dbReference type="Gene3D" id="3.10.20.90">
    <property type="entry name" value="Phosphatidylinositol 3-kinase Catalytic Subunit, Chain A, domain 1"/>
    <property type="match status" value="1"/>
</dbReference>
<name>A0AAN7ZJB8_9COLE</name>
<dbReference type="Gene3D" id="4.10.1110.10">
    <property type="entry name" value="AN1-like Zinc finger"/>
    <property type="match status" value="1"/>
</dbReference>
<dbReference type="SMART" id="SM00154">
    <property type="entry name" value="ZnF_AN1"/>
    <property type="match status" value="1"/>
</dbReference>
<organism evidence="8 9">
    <name type="scientific">Pyrocoelia pectoralis</name>
    <dbReference type="NCBI Taxonomy" id="417401"/>
    <lineage>
        <taxon>Eukaryota</taxon>
        <taxon>Metazoa</taxon>
        <taxon>Ecdysozoa</taxon>
        <taxon>Arthropoda</taxon>
        <taxon>Hexapoda</taxon>
        <taxon>Insecta</taxon>
        <taxon>Pterygota</taxon>
        <taxon>Neoptera</taxon>
        <taxon>Endopterygota</taxon>
        <taxon>Coleoptera</taxon>
        <taxon>Polyphaga</taxon>
        <taxon>Elateriformia</taxon>
        <taxon>Elateroidea</taxon>
        <taxon>Lampyridae</taxon>
        <taxon>Lampyrinae</taxon>
        <taxon>Pyrocoelia</taxon>
    </lineage>
</organism>
<dbReference type="SUPFAM" id="SSF118310">
    <property type="entry name" value="AN1-like Zinc finger"/>
    <property type="match status" value="1"/>
</dbReference>
<dbReference type="PROSITE" id="PS51039">
    <property type="entry name" value="ZF_AN1"/>
    <property type="match status" value="1"/>
</dbReference>
<protein>
    <recommendedName>
        <fullName evidence="10">AN1-type zinc finger protein 4</fullName>
    </recommendedName>
</protein>
<evidence type="ECO:0000256" key="1">
    <source>
        <dbReference type="ARBA" id="ARBA00022723"/>
    </source>
</evidence>
<dbReference type="Pfam" id="PF01428">
    <property type="entry name" value="zf-AN1"/>
    <property type="match status" value="1"/>
</dbReference>
<dbReference type="AlphaFoldDB" id="A0AAN7ZJB8"/>
<feature type="compositionally biased region" description="Basic and acidic residues" evidence="5">
    <location>
        <begin position="316"/>
        <end position="330"/>
    </location>
</feature>
<comment type="caution">
    <text evidence="8">The sequence shown here is derived from an EMBL/GenBank/DDBJ whole genome shotgun (WGS) entry which is preliminary data.</text>
</comment>
<dbReference type="CDD" id="cd01802">
    <property type="entry name" value="Ubl_ZFAND4"/>
    <property type="match status" value="1"/>
</dbReference>
<evidence type="ECO:0000313" key="8">
    <source>
        <dbReference type="EMBL" id="KAK5641363.1"/>
    </source>
</evidence>
<evidence type="ECO:0008006" key="10">
    <source>
        <dbReference type="Google" id="ProtNLM"/>
    </source>
</evidence>
<dbReference type="InterPro" id="IPR019956">
    <property type="entry name" value="Ubiquitin_dom"/>
</dbReference>
<feature type="region of interest" description="Disordered" evidence="5">
    <location>
        <begin position="316"/>
        <end position="347"/>
    </location>
</feature>
<evidence type="ECO:0000256" key="4">
    <source>
        <dbReference type="PROSITE-ProRule" id="PRU00449"/>
    </source>
</evidence>
<keyword evidence="9" id="KW-1185">Reference proteome</keyword>
<evidence type="ECO:0000259" key="7">
    <source>
        <dbReference type="PROSITE" id="PS51039"/>
    </source>
</evidence>
<evidence type="ECO:0000259" key="6">
    <source>
        <dbReference type="PROSITE" id="PS50053"/>
    </source>
</evidence>
<evidence type="ECO:0000313" key="9">
    <source>
        <dbReference type="Proteomes" id="UP001329430"/>
    </source>
</evidence>
<feature type="domain" description="Ubiquitin-like" evidence="6">
    <location>
        <begin position="15"/>
        <end position="90"/>
    </location>
</feature>
<evidence type="ECO:0000256" key="2">
    <source>
        <dbReference type="ARBA" id="ARBA00022771"/>
    </source>
</evidence>
<dbReference type="SMART" id="SM00213">
    <property type="entry name" value="UBQ"/>
    <property type="match status" value="1"/>
</dbReference>